<dbReference type="PATRIC" id="fig|1423726.3.peg.2368"/>
<organism evidence="2 3">
    <name type="scientific">Loigolactobacillus bifermentans DSM 20003</name>
    <dbReference type="NCBI Taxonomy" id="1423726"/>
    <lineage>
        <taxon>Bacteria</taxon>
        <taxon>Bacillati</taxon>
        <taxon>Bacillota</taxon>
        <taxon>Bacilli</taxon>
        <taxon>Lactobacillales</taxon>
        <taxon>Lactobacillaceae</taxon>
        <taxon>Loigolactobacillus</taxon>
    </lineage>
</organism>
<feature type="transmembrane region" description="Helical" evidence="1">
    <location>
        <begin position="90"/>
        <end position="108"/>
    </location>
</feature>
<comment type="caution">
    <text evidence="2">The sequence shown here is derived from an EMBL/GenBank/DDBJ whole genome shotgun (WGS) entry which is preliminary data.</text>
</comment>
<dbReference type="RefSeq" id="WP_057904141.1">
    <property type="nucleotide sequence ID" value="NZ_AZDA01000039.1"/>
</dbReference>
<keyword evidence="1" id="KW-1133">Transmembrane helix</keyword>
<dbReference type="STRING" id="1423726.FC07_GL002282"/>
<dbReference type="Pfam" id="PF01944">
    <property type="entry name" value="SpoIIM"/>
    <property type="match status" value="1"/>
</dbReference>
<feature type="transmembrane region" description="Helical" evidence="1">
    <location>
        <begin position="128"/>
        <end position="148"/>
    </location>
</feature>
<reference evidence="2 3" key="1">
    <citation type="journal article" date="2015" name="Genome Announc.">
        <title>Expanding the biotechnology potential of lactobacilli through comparative genomics of 213 strains and associated genera.</title>
        <authorList>
            <person name="Sun Z."/>
            <person name="Harris H.M."/>
            <person name="McCann A."/>
            <person name="Guo C."/>
            <person name="Argimon S."/>
            <person name="Zhang W."/>
            <person name="Yang X."/>
            <person name="Jeffery I.B."/>
            <person name="Cooney J.C."/>
            <person name="Kagawa T.F."/>
            <person name="Liu W."/>
            <person name="Song Y."/>
            <person name="Salvetti E."/>
            <person name="Wrobel A."/>
            <person name="Rasinkangas P."/>
            <person name="Parkhill J."/>
            <person name="Rea M.C."/>
            <person name="O'Sullivan O."/>
            <person name="Ritari J."/>
            <person name="Douillard F.P."/>
            <person name="Paul Ross R."/>
            <person name="Yang R."/>
            <person name="Briner A.E."/>
            <person name="Felis G.E."/>
            <person name="de Vos W.M."/>
            <person name="Barrangou R."/>
            <person name="Klaenhammer T.R."/>
            <person name="Caufield P.W."/>
            <person name="Cui Y."/>
            <person name="Zhang H."/>
            <person name="O'Toole P.W."/>
        </authorList>
    </citation>
    <scope>NUCLEOTIDE SEQUENCE [LARGE SCALE GENOMIC DNA]</scope>
    <source>
        <strain evidence="2 3">DSM 20003</strain>
    </source>
</reference>
<dbReference type="OrthoDB" id="161024at2"/>
<feature type="transmembrane region" description="Helical" evidence="1">
    <location>
        <begin position="12"/>
        <end position="34"/>
    </location>
</feature>
<gene>
    <name evidence="2" type="ORF">FC07_GL002282</name>
</gene>
<dbReference type="InterPro" id="IPR002798">
    <property type="entry name" value="SpoIIM-like"/>
</dbReference>
<keyword evidence="3" id="KW-1185">Reference proteome</keyword>
<evidence type="ECO:0000313" key="2">
    <source>
        <dbReference type="EMBL" id="KRK39789.1"/>
    </source>
</evidence>
<accession>A0A0R1GZK1</accession>
<keyword evidence="1" id="KW-0472">Membrane</keyword>
<evidence type="ECO:0000256" key="1">
    <source>
        <dbReference type="SAM" id="Phobius"/>
    </source>
</evidence>
<sequence>MEKFKRWRRGYLWRALVGGWLAVLLIAAGVYGLFSWTHPEIKGLDHLLQQAFRNITPTTGWPLVWQILRHNELAALVVILVGLIPLPFLYWYNLTLTAGSIGLVLYLAQMQHQALGHLILTGLLPHGLIEISCLALAGGIASELNYYIRSRSENWRRHQNDWVGQLPLRPFLTALGRQYLLIVVPGLVIAAVIEGLITPALLK</sequence>
<dbReference type="Proteomes" id="UP000051461">
    <property type="component" value="Unassembled WGS sequence"/>
</dbReference>
<name>A0A0R1GZK1_9LACO</name>
<feature type="transmembrane region" description="Helical" evidence="1">
    <location>
        <begin position="179"/>
        <end position="202"/>
    </location>
</feature>
<dbReference type="AlphaFoldDB" id="A0A0R1GZK1"/>
<proteinExistence type="predicted"/>
<dbReference type="EMBL" id="AZDA01000039">
    <property type="protein sequence ID" value="KRK39789.1"/>
    <property type="molecule type" value="Genomic_DNA"/>
</dbReference>
<evidence type="ECO:0000313" key="3">
    <source>
        <dbReference type="Proteomes" id="UP000051461"/>
    </source>
</evidence>
<protein>
    <submittedName>
        <fullName evidence="2">Membrane protein</fullName>
    </submittedName>
</protein>
<keyword evidence="1" id="KW-0812">Transmembrane</keyword>